<keyword evidence="6 9" id="KW-1133">Transmembrane helix</keyword>
<comment type="similarity">
    <text evidence="2">Belongs to the MIP/aquaporin (TC 1.A.8) family.</text>
</comment>
<feature type="compositionally biased region" description="Low complexity" evidence="8">
    <location>
        <begin position="317"/>
        <end position="326"/>
    </location>
</feature>
<protein>
    <recommendedName>
        <fullName evidence="12">Aquaporin-like protein</fullName>
    </recommendedName>
</protein>
<evidence type="ECO:0000256" key="9">
    <source>
        <dbReference type="SAM" id="Phobius"/>
    </source>
</evidence>
<dbReference type="Proteomes" id="UP000256328">
    <property type="component" value="Unassembled WGS sequence"/>
</dbReference>
<evidence type="ECO:0008006" key="12">
    <source>
        <dbReference type="Google" id="ProtNLM"/>
    </source>
</evidence>
<dbReference type="PRINTS" id="PR00783">
    <property type="entry name" value="MINTRINSICP"/>
</dbReference>
<keyword evidence="4 9" id="KW-0812">Transmembrane</keyword>
<evidence type="ECO:0000256" key="2">
    <source>
        <dbReference type="ARBA" id="ARBA00006175"/>
    </source>
</evidence>
<name>A0A3D8RJP5_9HELO</name>
<feature type="transmembrane region" description="Helical" evidence="9">
    <location>
        <begin position="563"/>
        <end position="581"/>
    </location>
</feature>
<feature type="transmembrane region" description="Helical" evidence="9">
    <location>
        <begin position="626"/>
        <end position="642"/>
    </location>
</feature>
<dbReference type="InterPro" id="IPR050363">
    <property type="entry name" value="MIP/Aquaporin"/>
</dbReference>
<keyword evidence="7 9" id="KW-0472">Membrane</keyword>
<feature type="transmembrane region" description="Helical" evidence="9">
    <location>
        <begin position="473"/>
        <end position="496"/>
    </location>
</feature>
<dbReference type="GO" id="GO:0005886">
    <property type="term" value="C:plasma membrane"/>
    <property type="evidence" value="ECO:0007669"/>
    <property type="project" value="TreeGrafter"/>
</dbReference>
<feature type="transmembrane region" description="Helical" evidence="9">
    <location>
        <begin position="593"/>
        <end position="614"/>
    </location>
</feature>
<dbReference type="InterPro" id="IPR000425">
    <property type="entry name" value="MIP"/>
</dbReference>
<dbReference type="FunFam" id="1.20.1080.10:FF:000022">
    <property type="entry name" value="MIP aquaporin"/>
    <property type="match status" value="1"/>
</dbReference>
<evidence type="ECO:0000256" key="4">
    <source>
        <dbReference type="ARBA" id="ARBA00022692"/>
    </source>
</evidence>
<dbReference type="Pfam" id="PF00230">
    <property type="entry name" value="MIP"/>
    <property type="match status" value="1"/>
</dbReference>
<keyword evidence="11" id="KW-1185">Reference proteome</keyword>
<dbReference type="PANTHER" id="PTHR43829:SF24">
    <property type="entry name" value="MIP AQUAPORIN (EUROFUNG)"/>
    <property type="match status" value="1"/>
</dbReference>
<keyword evidence="5" id="KW-0677">Repeat</keyword>
<accession>A0A3D8RJP5</accession>
<feature type="region of interest" description="Disordered" evidence="8">
    <location>
        <begin position="266"/>
        <end position="392"/>
    </location>
</feature>
<dbReference type="GO" id="GO:0015250">
    <property type="term" value="F:water channel activity"/>
    <property type="evidence" value="ECO:0007669"/>
    <property type="project" value="TreeGrafter"/>
</dbReference>
<feature type="transmembrane region" description="Helical" evidence="9">
    <location>
        <begin position="648"/>
        <end position="670"/>
    </location>
</feature>
<proteinExistence type="inferred from homology"/>
<feature type="compositionally biased region" description="Polar residues" evidence="8">
    <location>
        <begin position="327"/>
        <end position="336"/>
    </location>
</feature>
<dbReference type="CDD" id="cd00333">
    <property type="entry name" value="MIP"/>
    <property type="match status" value="1"/>
</dbReference>
<evidence type="ECO:0000256" key="8">
    <source>
        <dbReference type="SAM" id="MobiDB-lite"/>
    </source>
</evidence>
<keyword evidence="3" id="KW-0813">Transport</keyword>
<dbReference type="OrthoDB" id="3222at2759"/>
<evidence type="ECO:0000256" key="1">
    <source>
        <dbReference type="ARBA" id="ARBA00004141"/>
    </source>
</evidence>
<evidence type="ECO:0000256" key="7">
    <source>
        <dbReference type="ARBA" id="ARBA00023136"/>
    </source>
</evidence>
<organism evidence="10 11">
    <name type="scientific">Coleophoma crateriformis</name>
    <dbReference type="NCBI Taxonomy" id="565419"/>
    <lineage>
        <taxon>Eukaryota</taxon>
        <taxon>Fungi</taxon>
        <taxon>Dikarya</taxon>
        <taxon>Ascomycota</taxon>
        <taxon>Pezizomycotina</taxon>
        <taxon>Leotiomycetes</taxon>
        <taxon>Helotiales</taxon>
        <taxon>Dermateaceae</taxon>
        <taxon>Coleophoma</taxon>
    </lineage>
</organism>
<comment type="subcellular location">
    <subcellularLocation>
        <location evidence="1">Membrane</location>
        <topology evidence="1">Multi-pass membrane protein</topology>
    </subcellularLocation>
</comment>
<dbReference type="InterPro" id="IPR023271">
    <property type="entry name" value="Aquaporin-like"/>
</dbReference>
<feature type="compositionally biased region" description="Polar residues" evidence="8">
    <location>
        <begin position="35"/>
        <end position="61"/>
    </location>
</feature>
<evidence type="ECO:0000256" key="3">
    <source>
        <dbReference type="ARBA" id="ARBA00022448"/>
    </source>
</evidence>
<evidence type="ECO:0000313" key="10">
    <source>
        <dbReference type="EMBL" id="RDW74158.1"/>
    </source>
</evidence>
<comment type="caution">
    <text evidence="10">The sequence shown here is derived from an EMBL/GenBank/DDBJ whole genome shotgun (WGS) entry which is preliminary data.</text>
</comment>
<dbReference type="EMBL" id="PDLN01000010">
    <property type="protein sequence ID" value="RDW74158.1"/>
    <property type="molecule type" value="Genomic_DNA"/>
</dbReference>
<feature type="region of interest" description="Disordered" evidence="8">
    <location>
        <begin position="1"/>
        <end position="139"/>
    </location>
</feature>
<dbReference type="AlphaFoldDB" id="A0A3D8RJP5"/>
<dbReference type="PANTHER" id="PTHR43829">
    <property type="entry name" value="AQUAPORIN OR AQUAGLYCEROPORIN RELATED"/>
    <property type="match status" value="1"/>
</dbReference>
<gene>
    <name evidence="10" type="ORF">BP5796_07600</name>
</gene>
<sequence length="716" mass="77748">MENIEEHPMENIPEQPPEHAPESQGEGQHAPGDDNQAQEVENADSGRNLSVSPAPPTTQAAGSPAPPFVRVGRSPSSASRSPVPVPGIRRYPTMPTQPKARITSPPAETSRPRGRSLSSNTKGSAEQARPSRESEDRMMPIPESRAVSPVAESVRFVSPGMRRRTNTMRTMGSVRRRGTTSRPALNTGIATGIAGDEQSVNFSLAGSPVVQDVVAVNQPYVDPGYTQLNPAYDQPENIRPVWGLAKPLPRVLRPGMVPTRSELKLDAEQGQNAAPEDNPDLEQGRIESTMRLGRISDQLQQTRLRRENTLLQTYDGTSPTSQSQTSGLGRQSSTRIQPFPDLTPQEESEDPVIKQDTQHSSLQGGDQAFPDYEYPDDAASATTEKADDGDLDGDWIGEEIPLKAYEPLEDEIHNLHTHWSVIRVRFREPLAELLAVTVQLTLGFCSDLVITLSKSTAGNEETTDWAWGLASMVGIYIAGGISGAHLNPAISIMLWVYRGFPLRKVPGYVAAQILGAFIAALISFGIFREGILNYGGADLGAGGTMSAFVTYPRYSYITASTAFFTEFTGAAILAIAVLALGDDANAPPGAGMSAFIMGLVITVLSMAFGFNTGLAMNPSRDFGPRLALLALGYGGSLFRNAYWVYGPWLASISGALVGGFLYDAAIFVGGESPVNYPRRRMKRAAVKWKRKWGRRIRRVRKIRRTDEYETPGKLGR</sequence>
<feature type="compositionally biased region" description="Basic and acidic residues" evidence="8">
    <location>
        <begin position="129"/>
        <end position="138"/>
    </location>
</feature>
<dbReference type="GO" id="GO:0015254">
    <property type="term" value="F:glycerol channel activity"/>
    <property type="evidence" value="ECO:0007669"/>
    <property type="project" value="TreeGrafter"/>
</dbReference>
<evidence type="ECO:0000313" key="11">
    <source>
        <dbReference type="Proteomes" id="UP000256328"/>
    </source>
</evidence>
<feature type="compositionally biased region" description="Low complexity" evidence="8">
    <location>
        <begin position="69"/>
        <end position="82"/>
    </location>
</feature>
<feature type="transmembrane region" description="Helical" evidence="9">
    <location>
        <begin position="508"/>
        <end position="527"/>
    </location>
</feature>
<feature type="transmembrane region" description="Helical" evidence="9">
    <location>
        <begin position="433"/>
        <end position="453"/>
    </location>
</feature>
<evidence type="ECO:0000256" key="5">
    <source>
        <dbReference type="ARBA" id="ARBA00022737"/>
    </source>
</evidence>
<evidence type="ECO:0000256" key="6">
    <source>
        <dbReference type="ARBA" id="ARBA00022989"/>
    </source>
</evidence>
<dbReference type="SUPFAM" id="SSF81338">
    <property type="entry name" value="Aquaporin-like"/>
    <property type="match status" value="1"/>
</dbReference>
<reference evidence="10 11" key="1">
    <citation type="journal article" date="2018" name="IMA Fungus">
        <title>IMA Genome-F 9: Draft genome sequence of Annulohypoxylon stygium, Aspergillus mulundensis, Berkeleyomyces basicola (syn. Thielaviopsis basicola), Ceratocystis smalleyi, two Cercospora beticola strains, Coleophoma cylindrospora, Fusarium fracticaudum, Phialophora cf. hyalina, and Morchella septimelata.</title>
        <authorList>
            <person name="Wingfield B.D."/>
            <person name="Bills G.F."/>
            <person name="Dong Y."/>
            <person name="Huang W."/>
            <person name="Nel W.J."/>
            <person name="Swalarsk-Parry B.S."/>
            <person name="Vaghefi N."/>
            <person name="Wilken P.M."/>
            <person name="An Z."/>
            <person name="de Beer Z.W."/>
            <person name="De Vos L."/>
            <person name="Chen L."/>
            <person name="Duong T.A."/>
            <person name="Gao Y."/>
            <person name="Hammerbacher A."/>
            <person name="Kikkert J.R."/>
            <person name="Li Y."/>
            <person name="Li H."/>
            <person name="Li K."/>
            <person name="Li Q."/>
            <person name="Liu X."/>
            <person name="Ma X."/>
            <person name="Naidoo K."/>
            <person name="Pethybridge S.J."/>
            <person name="Sun J."/>
            <person name="Steenkamp E.T."/>
            <person name="van der Nest M.A."/>
            <person name="van Wyk S."/>
            <person name="Wingfield M.J."/>
            <person name="Xiong C."/>
            <person name="Yue Q."/>
            <person name="Zhang X."/>
        </authorList>
    </citation>
    <scope>NUCLEOTIDE SEQUENCE [LARGE SCALE GENOMIC DNA]</scope>
    <source>
        <strain evidence="10 11">BP5796</strain>
    </source>
</reference>
<dbReference type="Gene3D" id="1.20.1080.10">
    <property type="entry name" value="Glycerol uptake facilitator protein"/>
    <property type="match status" value="1"/>
</dbReference>